<accession>A0A0C2MTY4</accession>
<organism evidence="1 2">
    <name type="scientific">Thelohanellus kitauei</name>
    <name type="common">Myxosporean</name>
    <dbReference type="NCBI Taxonomy" id="669202"/>
    <lineage>
        <taxon>Eukaryota</taxon>
        <taxon>Metazoa</taxon>
        <taxon>Cnidaria</taxon>
        <taxon>Myxozoa</taxon>
        <taxon>Myxosporea</taxon>
        <taxon>Bivalvulida</taxon>
        <taxon>Platysporina</taxon>
        <taxon>Myxobolidae</taxon>
        <taxon>Thelohanellus</taxon>
    </lineage>
</organism>
<comment type="caution">
    <text evidence="1">The sequence shown here is derived from an EMBL/GenBank/DDBJ whole genome shotgun (WGS) entry which is preliminary data.</text>
</comment>
<dbReference type="AlphaFoldDB" id="A0A0C2MTY4"/>
<reference evidence="1 2" key="1">
    <citation type="journal article" date="2014" name="Genome Biol. Evol.">
        <title>The genome of the myxosporean Thelohanellus kitauei shows adaptations to nutrient acquisition within its fish host.</title>
        <authorList>
            <person name="Yang Y."/>
            <person name="Xiong J."/>
            <person name="Zhou Z."/>
            <person name="Huo F."/>
            <person name="Miao W."/>
            <person name="Ran C."/>
            <person name="Liu Y."/>
            <person name="Zhang J."/>
            <person name="Feng J."/>
            <person name="Wang M."/>
            <person name="Wang M."/>
            <person name="Wang L."/>
            <person name="Yao B."/>
        </authorList>
    </citation>
    <scope>NUCLEOTIDE SEQUENCE [LARGE SCALE GENOMIC DNA]</scope>
    <source>
        <strain evidence="1">Wuqing</strain>
    </source>
</reference>
<name>A0A0C2MTY4_THEKT</name>
<evidence type="ECO:0000313" key="1">
    <source>
        <dbReference type="EMBL" id="KII65147.1"/>
    </source>
</evidence>
<dbReference type="Proteomes" id="UP000031668">
    <property type="component" value="Unassembled WGS sequence"/>
</dbReference>
<evidence type="ECO:0000313" key="2">
    <source>
        <dbReference type="Proteomes" id="UP000031668"/>
    </source>
</evidence>
<sequence>MLCHRLEDMDEGEEFMLLDALHGARLAWEKEIAKAMLCNEEPVESEDNKVNVEVEVVSFEKAHGACSTVRKFVEQRSKKTAGCKKRMQAYYYVSCSQSVYFIAPELHRSHYLVCELCRFKALCRALPDQKKYFSSREEQYLVGVLSCVFTKPRYMPLLLGPNRWHINEI</sequence>
<keyword evidence="2" id="KW-1185">Reference proteome</keyword>
<dbReference type="EMBL" id="JWZT01003991">
    <property type="protein sequence ID" value="KII65147.1"/>
    <property type="molecule type" value="Genomic_DNA"/>
</dbReference>
<proteinExistence type="predicted"/>
<gene>
    <name evidence="1" type="ORF">RF11_00864</name>
</gene>
<protein>
    <submittedName>
        <fullName evidence="1">Uncharacterized protein</fullName>
    </submittedName>
</protein>